<evidence type="ECO:0000256" key="1">
    <source>
        <dbReference type="SAM" id="MobiDB-lite"/>
    </source>
</evidence>
<evidence type="ECO:0000259" key="3">
    <source>
        <dbReference type="Pfam" id="PF07589"/>
    </source>
</evidence>
<dbReference type="Proteomes" id="UP000198639">
    <property type="component" value="Unassembled WGS sequence"/>
</dbReference>
<sequence>MSLRRLVIAALLASAGAVHADTITSTTAPPTFVSGWTSSNGTDVLSSGVLKDNVSLIGGVSHGADSSLTEVMFGKVAATVGKVDGETKIFFERGIDATYMLASGHGIMAAITGVGTSVVGSADGAIIKAGVSKGQGLSGGGSASGGGGGSGGSGGGWGGDSGGGQVGGGDGGGTGASSGGSGGGSGSQGGGSNGSTGGANPHSPNIGAEVTNPIGSAPGLDIGNGNIGNGNGAGIGGGQLDQVAAAVPEPSSIALMLAGVMGAGALSRRRRTR</sequence>
<feature type="compositionally biased region" description="Gly residues" evidence="1">
    <location>
        <begin position="136"/>
        <end position="197"/>
    </location>
</feature>
<proteinExistence type="predicted"/>
<feature type="region of interest" description="Disordered" evidence="1">
    <location>
        <begin position="134"/>
        <end position="214"/>
    </location>
</feature>
<evidence type="ECO:0000313" key="4">
    <source>
        <dbReference type="EMBL" id="SFD95732.1"/>
    </source>
</evidence>
<evidence type="ECO:0000256" key="2">
    <source>
        <dbReference type="SAM" id="SignalP"/>
    </source>
</evidence>
<dbReference type="STRING" id="1164594.SAMN05216204_14919"/>
<reference evidence="5" key="1">
    <citation type="submission" date="2016-10" db="EMBL/GenBank/DDBJ databases">
        <authorList>
            <person name="Varghese N."/>
            <person name="Submissions S."/>
        </authorList>
    </citation>
    <scope>NUCLEOTIDE SEQUENCE [LARGE SCALE GENOMIC DNA]</scope>
    <source>
        <strain evidence="5">CGMCC 1.12041</strain>
    </source>
</reference>
<dbReference type="EMBL" id="FOLD01000049">
    <property type="protein sequence ID" value="SFD95732.1"/>
    <property type="molecule type" value="Genomic_DNA"/>
</dbReference>
<keyword evidence="5" id="KW-1185">Reference proteome</keyword>
<name>A0A1I1WKX9_9BURK</name>
<dbReference type="InterPro" id="IPR013424">
    <property type="entry name" value="Ice-binding_C"/>
</dbReference>
<dbReference type="RefSeq" id="WP_143084703.1">
    <property type="nucleotide sequence ID" value="NZ_FOLD01000049.1"/>
</dbReference>
<keyword evidence="2" id="KW-0732">Signal</keyword>
<protein>
    <submittedName>
        <fullName evidence="4">PEP-CTERM protein-sorting domain-containing protein</fullName>
    </submittedName>
</protein>
<dbReference type="OrthoDB" id="8756892at2"/>
<feature type="domain" description="Ice-binding protein C-terminal" evidence="3">
    <location>
        <begin position="246"/>
        <end position="270"/>
    </location>
</feature>
<accession>A0A1I1WKX9</accession>
<organism evidence="4 5">
    <name type="scientific">Massilia yuzhufengensis</name>
    <dbReference type="NCBI Taxonomy" id="1164594"/>
    <lineage>
        <taxon>Bacteria</taxon>
        <taxon>Pseudomonadati</taxon>
        <taxon>Pseudomonadota</taxon>
        <taxon>Betaproteobacteria</taxon>
        <taxon>Burkholderiales</taxon>
        <taxon>Oxalobacteraceae</taxon>
        <taxon>Telluria group</taxon>
        <taxon>Massilia</taxon>
    </lineage>
</organism>
<dbReference type="Pfam" id="PF07589">
    <property type="entry name" value="PEP-CTERM"/>
    <property type="match status" value="1"/>
</dbReference>
<dbReference type="NCBIfam" id="TIGR02595">
    <property type="entry name" value="PEP_CTERM"/>
    <property type="match status" value="1"/>
</dbReference>
<dbReference type="AlphaFoldDB" id="A0A1I1WKX9"/>
<feature type="chain" id="PRO_5011475471" evidence="2">
    <location>
        <begin position="21"/>
        <end position="273"/>
    </location>
</feature>
<evidence type="ECO:0000313" key="5">
    <source>
        <dbReference type="Proteomes" id="UP000198639"/>
    </source>
</evidence>
<feature type="signal peptide" evidence="2">
    <location>
        <begin position="1"/>
        <end position="20"/>
    </location>
</feature>
<gene>
    <name evidence="4" type="ORF">SAMN05216204_14919</name>
</gene>